<keyword evidence="2" id="KW-1185">Reference proteome</keyword>
<proteinExistence type="predicted"/>
<name>A0A409XR02_PSICY</name>
<evidence type="ECO:0000313" key="2">
    <source>
        <dbReference type="Proteomes" id="UP000283269"/>
    </source>
</evidence>
<reference evidence="1 2" key="1">
    <citation type="journal article" date="2018" name="Evol. Lett.">
        <title>Horizontal gene cluster transfer increased hallucinogenic mushroom diversity.</title>
        <authorList>
            <person name="Reynolds H.T."/>
            <person name="Vijayakumar V."/>
            <person name="Gluck-Thaler E."/>
            <person name="Korotkin H.B."/>
            <person name="Matheny P.B."/>
            <person name="Slot J.C."/>
        </authorList>
    </citation>
    <scope>NUCLEOTIDE SEQUENCE [LARGE SCALE GENOMIC DNA]</scope>
    <source>
        <strain evidence="1 2">2631</strain>
    </source>
</reference>
<protein>
    <submittedName>
        <fullName evidence="1">Uncharacterized protein</fullName>
    </submittedName>
</protein>
<dbReference type="EMBL" id="NHYD01000848">
    <property type="protein sequence ID" value="PPQ93126.1"/>
    <property type="molecule type" value="Genomic_DNA"/>
</dbReference>
<evidence type="ECO:0000313" key="1">
    <source>
        <dbReference type="EMBL" id="PPQ93126.1"/>
    </source>
</evidence>
<dbReference type="AlphaFoldDB" id="A0A409XR02"/>
<organism evidence="1 2">
    <name type="scientific">Psilocybe cyanescens</name>
    <dbReference type="NCBI Taxonomy" id="93625"/>
    <lineage>
        <taxon>Eukaryota</taxon>
        <taxon>Fungi</taxon>
        <taxon>Dikarya</taxon>
        <taxon>Basidiomycota</taxon>
        <taxon>Agaricomycotina</taxon>
        <taxon>Agaricomycetes</taxon>
        <taxon>Agaricomycetidae</taxon>
        <taxon>Agaricales</taxon>
        <taxon>Agaricineae</taxon>
        <taxon>Strophariaceae</taxon>
        <taxon>Psilocybe</taxon>
    </lineage>
</organism>
<sequence length="96" mass="10444">MPAFITLVTSPIVPAAPALAPHQTLIQRSPRLLLHQHNLADSQIYMTPVHVYPAASLAPCCKLVCGQGGRRDETGLVSHKKKTLTGREECMNVMDT</sequence>
<dbReference type="Proteomes" id="UP000283269">
    <property type="component" value="Unassembled WGS sequence"/>
</dbReference>
<accession>A0A409XR02</accession>
<dbReference type="InParanoid" id="A0A409XR02"/>
<comment type="caution">
    <text evidence="1">The sequence shown here is derived from an EMBL/GenBank/DDBJ whole genome shotgun (WGS) entry which is preliminary data.</text>
</comment>
<gene>
    <name evidence="1" type="ORF">CVT25_003361</name>
</gene>